<dbReference type="PANTHER" id="PTHR24305:SF210">
    <property type="entry name" value="CYTOCHROME P450 MONOOXYGENASE ASQL-RELATED"/>
    <property type="match status" value="1"/>
</dbReference>
<dbReference type="InterPro" id="IPR002401">
    <property type="entry name" value="Cyt_P450_E_grp-I"/>
</dbReference>
<evidence type="ECO:0000256" key="2">
    <source>
        <dbReference type="ARBA" id="ARBA00010617"/>
    </source>
</evidence>
<dbReference type="EMBL" id="WWBZ02000013">
    <property type="protein sequence ID" value="KAF4310811.1"/>
    <property type="molecule type" value="Genomic_DNA"/>
</dbReference>
<gene>
    <name evidence="8" type="ORF">GTA08_BOTSDO13670</name>
</gene>
<dbReference type="InterPro" id="IPR050121">
    <property type="entry name" value="Cytochrome_P450_monoxygenase"/>
</dbReference>
<comment type="caution">
    <text evidence="8">The sequence shown here is derived from an EMBL/GenBank/DDBJ whole genome shotgun (WGS) entry which is preliminary data.</text>
</comment>
<dbReference type="InterPro" id="IPR001128">
    <property type="entry name" value="Cyt_P450"/>
</dbReference>
<dbReference type="GO" id="GO:0004497">
    <property type="term" value="F:monooxygenase activity"/>
    <property type="evidence" value="ECO:0007669"/>
    <property type="project" value="UniProtKB-KW"/>
</dbReference>
<dbReference type="InterPro" id="IPR017972">
    <property type="entry name" value="Cyt_P450_CS"/>
</dbReference>
<name>A0A8H4N9H7_9PEZI</name>
<dbReference type="Pfam" id="PF00067">
    <property type="entry name" value="p450"/>
    <property type="match status" value="1"/>
</dbReference>
<keyword evidence="7" id="KW-0503">Monooxygenase</keyword>
<sequence>MAKAIAEVRALPKDGLTFNGVTSLNIYHYVAYHSPLNFKDPDSFVPERWLGDSQYDSDRKEVLQPFSFGPRNCLGKK</sequence>
<protein>
    <submittedName>
        <fullName evidence="8">Cytochrome p450 protein</fullName>
    </submittedName>
</protein>
<evidence type="ECO:0000256" key="7">
    <source>
        <dbReference type="RuleBase" id="RU000461"/>
    </source>
</evidence>
<comment type="cofactor">
    <cofactor evidence="1 6">
        <name>heme</name>
        <dbReference type="ChEBI" id="CHEBI:30413"/>
    </cofactor>
</comment>
<dbReference type="Gene3D" id="1.10.630.10">
    <property type="entry name" value="Cytochrome P450"/>
    <property type="match status" value="1"/>
</dbReference>
<evidence type="ECO:0000256" key="1">
    <source>
        <dbReference type="ARBA" id="ARBA00001971"/>
    </source>
</evidence>
<dbReference type="PANTHER" id="PTHR24305">
    <property type="entry name" value="CYTOCHROME P450"/>
    <property type="match status" value="1"/>
</dbReference>
<dbReference type="PRINTS" id="PR00463">
    <property type="entry name" value="EP450I"/>
</dbReference>
<comment type="similarity">
    <text evidence="2 7">Belongs to the cytochrome P450 family.</text>
</comment>
<keyword evidence="7" id="KW-0560">Oxidoreductase</keyword>
<feature type="binding site" description="axial binding residue" evidence="6">
    <location>
        <position position="73"/>
    </location>
    <ligand>
        <name>heme</name>
        <dbReference type="ChEBI" id="CHEBI:30413"/>
    </ligand>
    <ligandPart>
        <name>Fe</name>
        <dbReference type="ChEBI" id="CHEBI:18248"/>
    </ligandPart>
</feature>
<dbReference type="GO" id="GO:0020037">
    <property type="term" value="F:heme binding"/>
    <property type="evidence" value="ECO:0007669"/>
    <property type="project" value="InterPro"/>
</dbReference>
<evidence type="ECO:0000256" key="3">
    <source>
        <dbReference type="ARBA" id="ARBA00022617"/>
    </source>
</evidence>
<keyword evidence="9" id="KW-1185">Reference proteome</keyword>
<proteinExistence type="inferred from homology"/>
<keyword evidence="4 6" id="KW-0479">Metal-binding</keyword>
<dbReference type="Proteomes" id="UP000572817">
    <property type="component" value="Unassembled WGS sequence"/>
</dbReference>
<evidence type="ECO:0000313" key="9">
    <source>
        <dbReference type="Proteomes" id="UP000572817"/>
    </source>
</evidence>
<evidence type="ECO:0000256" key="5">
    <source>
        <dbReference type="ARBA" id="ARBA00023004"/>
    </source>
</evidence>
<dbReference type="SUPFAM" id="SSF48264">
    <property type="entry name" value="Cytochrome P450"/>
    <property type="match status" value="1"/>
</dbReference>
<organism evidence="8 9">
    <name type="scientific">Botryosphaeria dothidea</name>
    <dbReference type="NCBI Taxonomy" id="55169"/>
    <lineage>
        <taxon>Eukaryota</taxon>
        <taxon>Fungi</taxon>
        <taxon>Dikarya</taxon>
        <taxon>Ascomycota</taxon>
        <taxon>Pezizomycotina</taxon>
        <taxon>Dothideomycetes</taxon>
        <taxon>Dothideomycetes incertae sedis</taxon>
        <taxon>Botryosphaeriales</taxon>
        <taxon>Botryosphaeriaceae</taxon>
        <taxon>Botryosphaeria</taxon>
    </lineage>
</organism>
<dbReference type="PROSITE" id="PS00086">
    <property type="entry name" value="CYTOCHROME_P450"/>
    <property type="match status" value="1"/>
</dbReference>
<keyword evidence="5 6" id="KW-0408">Iron</keyword>
<evidence type="ECO:0000313" key="8">
    <source>
        <dbReference type="EMBL" id="KAF4310811.1"/>
    </source>
</evidence>
<evidence type="ECO:0000256" key="6">
    <source>
        <dbReference type="PIRSR" id="PIRSR602401-1"/>
    </source>
</evidence>
<dbReference type="OrthoDB" id="3796296at2759"/>
<dbReference type="GO" id="GO:0016705">
    <property type="term" value="F:oxidoreductase activity, acting on paired donors, with incorporation or reduction of molecular oxygen"/>
    <property type="evidence" value="ECO:0007669"/>
    <property type="project" value="InterPro"/>
</dbReference>
<evidence type="ECO:0000256" key="4">
    <source>
        <dbReference type="ARBA" id="ARBA00022723"/>
    </source>
</evidence>
<keyword evidence="3 6" id="KW-0349">Heme</keyword>
<reference evidence="8" key="1">
    <citation type="submission" date="2020-04" db="EMBL/GenBank/DDBJ databases">
        <title>Genome Assembly and Annotation of Botryosphaeria dothidea sdau 11-99, a Latent Pathogen of Apple Fruit Ring Rot in China.</title>
        <authorList>
            <person name="Yu C."/>
            <person name="Diao Y."/>
            <person name="Lu Q."/>
            <person name="Zhao J."/>
            <person name="Cui S."/>
            <person name="Peng C."/>
            <person name="He B."/>
            <person name="Liu H."/>
        </authorList>
    </citation>
    <scope>NUCLEOTIDE SEQUENCE [LARGE SCALE GENOMIC DNA]</scope>
    <source>
        <strain evidence="8">Sdau11-99</strain>
    </source>
</reference>
<dbReference type="InterPro" id="IPR036396">
    <property type="entry name" value="Cyt_P450_sf"/>
</dbReference>
<accession>A0A8H4N9H7</accession>
<dbReference type="AlphaFoldDB" id="A0A8H4N9H7"/>
<dbReference type="GO" id="GO:0005506">
    <property type="term" value="F:iron ion binding"/>
    <property type="evidence" value="ECO:0007669"/>
    <property type="project" value="InterPro"/>
</dbReference>